<organism evidence="1">
    <name type="scientific">marine sediment metagenome</name>
    <dbReference type="NCBI Taxonomy" id="412755"/>
    <lineage>
        <taxon>unclassified sequences</taxon>
        <taxon>metagenomes</taxon>
        <taxon>ecological metagenomes</taxon>
    </lineage>
</organism>
<accession>X1VWM5</accession>
<dbReference type="EMBL" id="BARW01042546">
    <property type="protein sequence ID" value="GAJ22976.1"/>
    <property type="molecule type" value="Genomic_DNA"/>
</dbReference>
<sequence>TGLENPDEIEVIRGLKPNDRLIIDGFETLGNQTKVKIIK</sequence>
<gene>
    <name evidence="1" type="ORF">S12H4_62982</name>
</gene>
<protein>
    <recommendedName>
        <fullName evidence="2">RND efflux pump membrane fusion protein barrel-sandwich domain-containing protein</fullName>
    </recommendedName>
</protein>
<feature type="non-terminal residue" evidence="1">
    <location>
        <position position="1"/>
    </location>
</feature>
<proteinExistence type="predicted"/>
<comment type="caution">
    <text evidence="1">The sequence shown here is derived from an EMBL/GenBank/DDBJ whole genome shotgun (WGS) entry which is preliminary data.</text>
</comment>
<name>X1VWM5_9ZZZZ</name>
<evidence type="ECO:0000313" key="1">
    <source>
        <dbReference type="EMBL" id="GAJ22976.1"/>
    </source>
</evidence>
<reference evidence="1" key="1">
    <citation type="journal article" date="2014" name="Front. Microbiol.">
        <title>High frequency of phylogenetically diverse reductive dehalogenase-homologous genes in deep subseafloor sedimentary metagenomes.</title>
        <authorList>
            <person name="Kawai M."/>
            <person name="Futagami T."/>
            <person name="Toyoda A."/>
            <person name="Takaki Y."/>
            <person name="Nishi S."/>
            <person name="Hori S."/>
            <person name="Arai W."/>
            <person name="Tsubouchi T."/>
            <person name="Morono Y."/>
            <person name="Uchiyama I."/>
            <person name="Ito T."/>
            <person name="Fujiyama A."/>
            <person name="Inagaki F."/>
            <person name="Takami H."/>
        </authorList>
    </citation>
    <scope>NUCLEOTIDE SEQUENCE</scope>
    <source>
        <strain evidence="1">Expedition CK06-06</strain>
    </source>
</reference>
<dbReference type="Gene3D" id="2.40.420.20">
    <property type="match status" value="1"/>
</dbReference>
<dbReference type="AlphaFoldDB" id="X1VWM5"/>
<evidence type="ECO:0008006" key="2">
    <source>
        <dbReference type="Google" id="ProtNLM"/>
    </source>
</evidence>